<dbReference type="Pfam" id="PF14238">
    <property type="entry name" value="DUF4340"/>
    <property type="match status" value="1"/>
</dbReference>
<keyword evidence="3" id="KW-1185">Reference proteome</keyword>
<dbReference type="EMBL" id="LT629780">
    <property type="protein sequence ID" value="SDU40545.1"/>
    <property type="molecule type" value="Genomic_DNA"/>
</dbReference>
<dbReference type="RefSeq" id="WP_090215680.1">
    <property type="nucleotide sequence ID" value="NZ_LT629780.1"/>
</dbReference>
<organism evidence="2 3">
    <name type="scientific">Geopseudomonas guangdongensis</name>
    <dbReference type="NCBI Taxonomy" id="1245526"/>
    <lineage>
        <taxon>Bacteria</taxon>
        <taxon>Pseudomonadati</taxon>
        <taxon>Pseudomonadota</taxon>
        <taxon>Gammaproteobacteria</taxon>
        <taxon>Pseudomonadales</taxon>
        <taxon>Pseudomonadaceae</taxon>
        <taxon>Geopseudomonas</taxon>
    </lineage>
</organism>
<proteinExistence type="predicted"/>
<sequence length="325" mass="35644">MQRKSLWMLLSFALLLGALLVWLQRGDGIARQAERQLLLPALAGQLEKVRALEIRHGELPRIRIVREGDAWVVPDKAGYPAAAGEVNRLLRALAAARKVEAKTRNPDNHARLGLAEAGEGAATRLTLEGLGGAPQVLLIGQASRQGGQLVRWPDDAQVWLVDQPLALVDNELAWLDRRIAEIPFASVREVAVRHADGERLRAGRDSAEQFNLNLLDLPAGRRLAYEGALNSMAALFSSLDFADAASLAQVAFDGRPELEFVVRTFAGGELQGRFYLRGGQHWLVLGESRGLGAQLIGQRDWAYRLEAPQYAVLARRAGELLAPRE</sequence>
<name>A0A1H2I975_9GAMM</name>
<reference evidence="3" key="1">
    <citation type="submission" date="2016-10" db="EMBL/GenBank/DDBJ databases">
        <authorList>
            <person name="Varghese N."/>
            <person name="Submissions S."/>
        </authorList>
    </citation>
    <scope>NUCLEOTIDE SEQUENCE [LARGE SCALE GENOMIC DNA]</scope>
    <source>
        <strain evidence="3">CCTCC 2012022</strain>
    </source>
</reference>
<accession>A0A1H2I975</accession>
<feature type="domain" description="DUF4340" evidence="1">
    <location>
        <begin position="71"/>
        <end position="221"/>
    </location>
</feature>
<dbReference type="OrthoDB" id="7008377at2"/>
<dbReference type="AlphaFoldDB" id="A0A1H2I975"/>
<gene>
    <name evidence="2" type="ORF">SAMN05216580_2811</name>
</gene>
<dbReference type="InterPro" id="IPR025641">
    <property type="entry name" value="DUF4340"/>
</dbReference>
<evidence type="ECO:0000259" key="1">
    <source>
        <dbReference type="Pfam" id="PF14238"/>
    </source>
</evidence>
<evidence type="ECO:0000313" key="3">
    <source>
        <dbReference type="Proteomes" id="UP000243063"/>
    </source>
</evidence>
<evidence type="ECO:0000313" key="2">
    <source>
        <dbReference type="EMBL" id="SDU40545.1"/>
    </source>
</evidence>
<dbReference type="Proteomes" id="UP000243063">
    <property type="component" value="Chromosome I"/>
</dbReference>
<dbReference type="STRING" id="1245526.SAMN05216580_2811"/>
<protein>
    <recommendedName>
        <fullName evidence="1">DUF4340 domain-containing protein</fullName>
    </recommendedName>
</protein>